<dbReference type="Gene3D" id="2.40.10.10">
    <property type="entry name" value="Trypsin-like serine proteases"/>
    <property type="match status" value="2"/>
</dbReference>
<dbReference type="InterPro" id="IPR009003">
    <property type="entry name" value="Peptidase_S1_PA"/>
</dbReference>
<keyword evidence="3" id="KW-1185">Reference proteome</keyword>
<feature type="chain" id="PRO_5046441508" evidence="1">
    <location>
        <begin position="38"/>
        <end position="270"/>
    </location>
</feature>
<dbReference type="PROSITE" id="PS51318">
    <property type="entry name" value="TAT"/>
    <property type="match status" value="1"/>
</dbReference>
<dbReference type="EC" id="3.4.21.-" evidence="2"/>
<evidence type="ECO:0000256" key="1">
    <source>
        <dbReference type="SAM" id="SignalP"/>
    </source>
</evidence>
<dbReference type="GO" id="GO:0006508">
    <property type="term" value="P:proteolysis"/>
    <property type="evidence" value="ECO:0007669"/>
    <property type="project" value="UniProtKB-KW"/>
</dbReference>
<dbReference type="PANTHER" id="PTHR43019:SF23">
    <property type="entry name" value="PROTEASE DO-LIKE 5, CHLOROPLASTIC"/>
    <property type="match status" value="1"/>
</dbReference>
<dbReference type="RefSeq" id="WP_394399698.1">
    <property type="nucleotide sequence ID" value="NZ_JBIGHW010000010.1"/>
</dbReference>
<dbReference type="Pfam" id="PF13365">
    <property type="entry name" value="Trypsin_2"/>
    <property type="match status" value="1"/>
</dbReference>
<accession>A0ABW7FM82</accession>
<dbReference type="SUPFAM" id="SSF50494">
    <property type="entry name" value="Trypsin-like serine proteases"/>
    <property type="match status" value="1"/>
</dbReference>
<keyword evidence="2" id="KW-0645">Protease</keyword>
<evidence type="ECO:0000313" key="2">
    <source>
        <dbReference type="EMBL" id="MFG6442444.1"/>
    </source>
</evidence>
<sequence length="270" mass="27948">MHVAPRTPPDLSSCQPSRRHLLAMAAGLLAGSSAAVAEPLPALIARVKRSVVAVGSYGLMDTPRFGFRAAGFAVGDGLHVLTNAHVVPEETPERIDRSIAVQVWLGDDQWQLRSAKLLGRDLRNDLALLAIDGPALPALKLAEQDAPEGTSIALMGFPIGNALGQVLATHRGIVSAWTAIATPAGGPAGLNPRAVRQLRDGAFKVMQLDAIAYPGNSGGPVLDIETGEVVGVLQGGAIKGTKEAALTAPTGISYAVPASTAARLLAEYKR</sequence>
<name>A0ABW7FM82_9BURK</name>
<proteinExistence type="predicted"/>
<keyword evidence="1" id="KW-0732">Signal</keyword>
<organism evidence="2 3">
    <name type="scientific">Pelomonas margarita</name>
    <dbReference type="NCBI Taxonomy" id="3299031"/>
    <lineage>
        <taxon>Bacteria</taxon>
        <taxon>Pseudomonadati</taxon>
        <taxon>Pseudomonadota</taxon>
        <taxon>Betaproteobacteria</taxon>
        <taxon>Burkholderiales</taxon>
        <taxon>Sphaerotilaceae</taxon>
        <taxon>Roseateles</taxon>
    </lineage>
</organism>
<dbReference type="InterPro" id="IPR043504">
    <property type="entry name" value="Peptidase_S1_PA_chymotrypsin"/>
</dbReference>
<feature type="signal peptide" evidence="1">
    <location>
        <begin position="1"/>
        <end position="37"/>
    </location>
</feature>
<reference evidence="2 3" key="1">
    <citation type="submission" date="2024-08" db="EMBL/GenBank/DDBJ databases">
        <authorList>
            <person name="Lu H."/>
        </authorList>
    </citation>
    <scope>NUCLEOTIDE SEQUENCE [LARGE SCALE GENOMIC DNA]</scope>
    <source>
        <strain evidence="2 3">LKC17W</strain>
    </source>
</reference>
<dbReference type="PANTHER" id="PTHR43019">
    <property type="entry name" value="SERINE ENDOPROTEASE DEGS"/>
    <property type="match status" value="1"/>
</dbReference>
<evidence type="ECO:0000313" key="3">
    <source>
        <dbReference type="Proteomes" id="UP001606301"/>
    </source>
</evidence>
<dbReference type="EMBL" id="JBIGHW010000010">
    <property type="protein sequence ID" value="MFG6442444.1"/>
    <property type="molecule type" value="Genomic_DNA"/>
</dbReference>
<dbReference type="GO" id="GO:0008233">
    <property type="term" value="F:peptidase activity"/>
    <property type="evidence" value="ECO:0007669"/>
    <property type="project" value="UniProtKB-KW"/>
</dbReference>
<comment type="caution">
    <text evidence="2">The sequence shown here is derived from an EMBL/GenBank/DDBJ whole genome shotgun (WGS) entry which is preliminary data.</text>
</comment>
<dbReference type="Proteomes" id="UP001606301">
    <property type="component" value="Unassembled WGS sequence"/>
</dbReference>
<gene>
    <name evidence="2" type="ORF">ACG0Z3_17295</name>
</gene>
<dbReference type="InterPro" id="IPR006311">
    <property type="entry name" value="TAT_signal"/>
</dbReference>
<keyword evidence="2" id="KW-0378">Hydrolase</keyword>
<protein>
    <submittedName>
        <fullName evidence="2">S1C family serine protease</fullName>
        <ecNumber evidence="2">3.4.21.-</ecNumber>
    </submittedName>
</protein>